<evidence type="ECO:0000256" key="2">
    <source>
        <dbReference type="SAM" id="MobiDB-lite"/>
    </source>
</evidence>
<dbReference type="EMBL" id="JAOB01000006">
    <property type="protein sequence ID" value="EUA76317.1"/>
    <property type="molecule type" value="Genomic_DNA"/>
</dbReference>
<evidence type="ECO:0000256" key="1">
    <source>
        <dbReference type="ARBA" id="ARBA00006525"/>
    </source>
</evidence>
<comment type="similarity">
    <text evidence="1">Belongs to the DprA/Smf family.</text>
</comment>
<dbReference type="AlphaFoldDB" id="X8E604"/>
<reference evidence="4" key="1">
    <citation type="submission" date="2014-01" db="EMBL/GenBank/DDBJ databases">
        <authorList>
            <person name="Brown-Elliot B."/>
            <person name="Wallace R."/>
            <person name="Lenaerts A."/>
            <person name="Ordway D."/>
            <person name="DeGroote M.A."/>
            <person name="Parker T."/>
            <person name="Sizemore C."/>
            <person name="Tallon L.J."/>
            <person name="Sadzewicz L.K."/>
            <person name="Sengamalay N."/>
            <person name="Fraser C.M."/>
            <person name="Hine E."/>
            <person name="Shefchek K.A."/>
            <person name="Das S.P."/>
            <person name="Tettelin H."/>
        </authorList>
    </citation>
    <scope>NUCLEOTIDE SEQUENCE [LARGE SCALE GENOMIC DNA]</scope>
    <source>
        <strain evidence="4">4042</strain>
    </source>
</reference>
<dbReference type="Pfam" id="PF02481">
    <property type="entry name" value="DNA_processg_A"/>
    <property type="match status" value="1"/>
</dbReference>
<evidence type="ECO:0000259" key="3">
    <source>
        <dbReference type="Pfam" id="PF02481"/>
    </source>
</evidence>
<accession>X8E604</accession>
<dbReference type="GO" id="GO:0009294">
    <property type="term" value="P:DNA-mediated transformation"/>
    <property type="evidence" value="ECO:0007669"/>
    <property type="project" value="InterPro"/>
</dbReference>
<dbReference type="SUPFAM" id="SSF102405">
    <property type="entry name" value="MCP/YpsA-like"/>
    <property type="match status" value="1"/>
</dbReference>
<gene>
    <name evidence="4" type="ORF">I553_7374</name>
</gene>
<comment type="caution">
    <text evidence="4">The sequence shown here is derived from an EMBL/GenBank/DDBJ whole genome shotgun (WGS) entry which is preliminary data.</text>
</comment>
<feature type="domain" description="Smf/DprA SLOG" evidence="3">
    <location>
        <begin position="79"/>
        <end position="225"/>
    </location>
</feature>
<feature type="region of interest" description="Disordered" evidence="2">
    <location>
        <begin position="236"/>
        <end position="256"/>
    </location>
</feature>
<protein>
    <submittedName>
        <fullName evidence="4">DNA recombination-mediator A family protein</fullName>
    </submittedName>
</protein>
<dbReference type="PANTHER" id="PTHR43022:SF1">
    <property type="entry name" value="PROTEIN SMF"/>
    <property type="match status" value="1"/>
</dbReference>
<organism evidence="4">
    <name type="scientific">Mycobacterium xenopi 4042</name>
    <dbReference type="NCBI Taxonomy" id="1299334"/>
    <lineage>
        <taxon>Bacteria</taxon>
        <taxon>Bacillati</taxon>
        <taxon>Actinomycetota</taxon>
        <taxon>Actinomycetes</taxon>
        <taxon>Mycobacteriales</taxon>
        <taxon>Mycobacteriaceae</taxon>
        <taxon>Mycobacterium</taxon>
    </lineage>
</organism>
<name>X8E604_MYCXE</name>
<evidence type="ECO:0000313" key="4">
    <source>
        <dbReference type="EMBL" id="EUA76317.1"/>
    </source>
</evidence>
<dbReference type="PANTHER" id="PTHR43022">
    <property type="entry name" value="PROTEIN SMF"/>
    <property type="match status" value="1"/>
</dbReference>
<dbReference type="Gene3D" id="3.40.50.450">
    <property type="match status" value="1"/>
</dbReference>
<sequence>MTESANGPTLRAWAYLSRVAEPPCAELAALVQRVGAVEAAERVRRGQVNDRLARHTEARREIDQAAADLELLRRRGGRLITPDDDEWPVLAFAAFGGAAVRAKPQGRTPMVLWAQGPARLDETAHRAAAVVGTRAATAYGEHVAADLAAGLSEKGVTVVSGGAYGIDGTAHRAALASDGITLAVLAGGIDIPYPAGHSALLHRIGGHGLLVTEYPPGVRPAATGFDAQPVGRRVRGCGGGGGGRAAQRRGEHGGVGTALGRWSARFPDRSRRRRRLAVTRCCARARRWLPVPTTSSSWSAASGNWWPTNRGPRRRWTRSATPSGRCMRRCRAAAAPRSTRLLWGRG</sequence>
<dbReference type="PATRIC" id="fig|1299334.3.peg.403"/>
<dbReference type="InterPro" id="IPR003488">
    <property type="entry name" value="DprA"/>
</dbReference>
<proteinExistence type="inferred from homology"/>
<dbReference type="InterPro" id="IPR057666">
    <property type="entry name" value="DrpA_SLOG"/>
</dbReference>
<feature type="region of interest" description="Disordered" evidence="2">
    <location>
        <begin position="298"/>
        <end position="322"/>
    </location>
</feature>